<dbReference type="AlphaFoldDB" id="A0AA38P5M7"/>
<dbReference type="EMBL" id="MU806315">
    <property type="protein sequence ID" value="KAJ3836503.1"/>
    <property type="molecule type" value="Genomic_DNA"/>
</dbReference>
<dbReference type="PANTHER" id="PTHR43130:SF15">
    <property type="entry name" value="THIJ_PFPI FAMILY PROTEIN (AFU_ORTHOLOGUE AFUA_5G14240)"/>
    <property type="match status" value="1"/>
</dbReference>
<keyword evidence="3" id="KW-1185">Reference proteome</keyword>
<organism evidence="2 3">
    <name type="scientific">Lentinula raphanica</name>
    <dbReference type="NCBI Taxonomy" id="153919"/>
    <lineage>
        <taxon>Eukaryota</taxon>
        <taxon>Fungi</taxon>
        <taxon>Dikarya</taxon>
        <taxon>Basidiomycota</taxon>
        <taxon>Agaricomycotina</taxon>
        <taxon>Agaricomycetes</taxon>
        <taxon>Agaricomycetidae</taxon>
        <taxon>Agaricales</taxon>
        <taxon>Marasmiineae</taxon>
        <taxon>Omphalotaceae</taxon>
        <taxon>Lentinula</taxon>
    </lineage>
</organism>
<dbReference type="Gene3D" id="3.40.50.880">
    <property type="match status" value="1"/>
</dbReference>
<dbReference type="InterPro" id="IPR029062">
    <property type="entry name" value="Class_I_gatase-like"/>
</dbReference>
<dbReference type="InterPro" id="IPR052158">
    <property type="entry name" value="INH-QAR"/>
</dbReference>
<sequence>MSATTPIKNPLAVSKVYRLALCLYPEVTALDYQGPIEFFGGFSTEYRSDLNSYLHVHHLEEYLPPFAIDIEYVSHSLDAIKPLAGPRMLPTRTYEGVMKSGEQFDILMIPGGATGNPQQVDPSLLHFLKQQAPGTKHILTICTGSWILAGTGLLDGKKATSNKMTYNVIKESTKDRPITWIPKARFVVNDDKKIWTSSGVTAGMDMAYAFMEYLAGPDIARKLSIMMEVSPKKEDEDEFAEVNGLV</sequence>
<proteinExistence type="predicted"/>
<accession>A0AA38P5M7</accession>
<comment type="caution">
    <text evidence="2">The sequence shown here is derived from an EMBL/GenBank/DDBJ whole genome shotgun (WGS) entry which is preliminary data.</text>
</comment>
<reference evidence="2" key="1">
    <citation type="submission" date="2022-08" db="EMBL/GenBank/DDBJ databases">
        <authorList>
            <consortium name="DOE Joint Genome Institute"/>
            <person name="Min B."/>
            <person name="Riley R."/>
            <person name="Sierra-Patev S."/>
            <person name="Naranjo-Ortiz M."/>
            <person name="Looney B."/>
            <person name="Konkel Z."/>
            <person name="Slot J.C."/>
            <person name="Sakamoto Y."/>
            <person name="Steenwyk J.L."/>
            <person name="Rokas A."/>
            <person name="Carro J."/>
            <person name="Camarero S."/>
            <person name="Ferreira P."/>
            <person name="Molpeceres G."/>
            <person name="Ruiz-Duenas F.J."/>
            <person name="Serrano A."/>
            <person name="Henrissat B."/>
            <person name="Drula E."/>
            <person name="Hughes K.W."/>
            <person name="Mata J.L."/>
            <person name="Ishikawa N.K."/>
            <person name="Vargas-Isla R."/>
            <person name="Ushijima S."/>
            <person name="Smith C.A."/>
            <person name="Ahrendt S."/>
            <person name="Andreopoulos W."/>
            <person name="He G."/>
            <person name="Labutti K."/>
            <person name="Lipzen A."/>
            <person name="Ng V."/>
            <person name="Sandor L."/>
            <person name="Barry K."/>
            <person name="Martinez A.T."/>
            <person name="Xiao Y."/>
            <person name="Gibbons J.G."/>
            <person name="Terashima K."/>
            <person name="Hibbett D.S."/>
            <person name="Grigoriev I.V."/>
        </authorList>
    </citation>
    <scope>NUCLEOTIDE SEQUENCE</scope>
    <source>
        <strain evidence="2">TFB9207</strain>
    </source>
</reference>
<evidence type="ECO:0000313" key="2">
    <source>
        <dbReference type="EMBL" id="KAJ3836503.1"/>
    </source>
</evidence>
<name>A0AA38P5M7_9AGAR</name>
<dbReference type="Proteomes" id="UP001163846">
    <property type="component" value="Unassembled WGS sequence"/>
</dbReference>
<evidence type="ECO:0000313" key="3">
    <source>
        <dbReference type="Proteomes" id="UP001163846"/>
    </source>
</evidence>
<dbReference type="Pfam" id="PF01965">
    <property type="entry name" value="DJ-1_PfpI"/>
    <property type="match status" value="1"/>
</dbReference>
<evidence type="ECO:0000259" key="1">
    <source>
        <dbReference type="Pfam" id="PF01965"/>
    </source>
</evidence>
<keyword evidence="2" id="KW-0315">Glutamine amidotransferase</keyword>
<dbReference type="CDD" id="cd03139">
    <property type="entry name" value="GATase1_PfpI_2"/>
    <property type="match status" value="1"/>
</dbReference>
<feature type="domain" description="DJ-1/PfpI" evidence="1">
    <location>
        <begin position="67"/>
        <end position="212"/>
    </location>
</feature>
<gene>
    <name evidence="2" type="ORF">F5878DRAFT_662918</name>
</gene>
<dbReference type="PANTHER" id="PTHR43130">
    <property type="entry name" value="ARAC-FAMILY TRANSCRIPTIONAL REGULATOR"/>
    <property type="match status" value="1"/>
</dbReference>
<protein>
    <submittedName>
        <fullName evidence="2">Class I glutamine amidotransferase-like protein</fullName>
    </submittedName>
</protein>
<dbReference type="SUPFAM" id="SSF52317">
    <property type="entry name" value="Class I glutamine amidotransferase-like"/>
    <property type="match status" value="1"/>
</dbReference>
<dbReference type="InterPro" id="IPR002818">
    <property type="entry name" value="DJ-1/PfpI"/>
</dbReference>